<gene>
    <name evidence="3" type="ORF">Fokcrypt_00360</name>
</gene>
<dbReference type="Pfam" id="PF01225">
    <property type="entry name" value="Mur_ligase"/>
    <property type="match status" value="1"/>
</dbReference>
<keyword evidence="3" id="KW-0436">Ligase</keyword>
<dbReference type="SUPFAM" id="SSF53244">
    <property type="entry name" value="MurD-like peptide ligases, peptide-binding domain"/>
    <property type="match status" value="1"/>
</dbReference>
<dbReference type="Gene3D" id="3.90.190.20">
    <property type="entry name" value="Mur ligase, C-terminal domain"/>
    <property type="match status" value="1"/>
</dbReference>
<dbReference type="InterPro" id="IPR013221">
    <property type="entry name" value="Mur_ligase_cen"/>
</dbReference>
<dbReference type="Gene3D" id="3.40.1190.10">
    <property type="entry name" value="Mur-like, catalytic domain"/>
    <property type="match status" value="1"/>
</dbReference>
<proteinExistence type="predicted"/>
<name>A0ABZ0UNX6_9RICK</name>
<feature type="domain" description="Mur ligase N-terminal catalytic" evidence="1">
    <location>
        <begin position="10"/>
        <end position="109"/>
    </location>
</feature>
<dbReference type="SUPFAM" id="SSF53623">
    <property type="entry name" value="MurD-like peptide ligases, catalytic domain"/>
    <property type="match status" value="1"/>
</dbReference>
<protein>
    <submittedName>
        <fullName evidence="3">UDP-N-acetylmuramate--L-alanine ligase</fullName>
    </submittedName>
</protein>
<feature type="domain" description="Mur ligase central" evidence="2">
    <location>
        <begin position="116"/>
        <end position="306"/>
    </location>
</feature>
<dbReference type="PANTHER" id="PTHR43445">
    <property type="entry name" value="UDP-N-ACETYLMURAMATE--L-ALANINE LIGASE-RELATED"/>
    <property type="match status" value="1"/>
</dbReference>
<organism evidence="3 4">
    <name type="scientific">Candidatus Fokinia crypta</name>
    <dbReference type="NCBI Taxonomy" id="1920990"/>
    <lineage>
        <taxon>Bacteria</taxon>
        <taxon>Pseudomonadati</taxon>
        <taxon>Pseudomonadota</taxon>
        <taxon>Alphaproteobacteria</taxon>
        <taxon>Rickettsiales</taxon>
        <taxon>Candidatus Midichloriaceae</taxon>
        <taxon>Candidatus Fokinia</taxon>
    </lineage>
</organism>
<dbReference type="GO" id="GO:0016874">
    <property type="term" value="F:ligase activity"/>
    <property type="evidence" value="ECO:0007669"/>
    <property type="project" value="UniProtKB-KW"/>
</dbReference>
<dbReference type="PANTHER" id="PTHR43445:SF3">
    <property type="entry name" value="UDP-N-ACETYLMURAMATE--L-ALANINE LIGASE"/>
    <property type="match status" value="1"/>
</dbReference>
<dbReference type="Pfam" id="PF08245">
    <property type="entry name" value="Mur_ligase_M"/>
    <property type="match status" value="1"/>
</dbReference>
<evidence type="ECO:0000313" key="4">
    <source>
        <dbReference type="Proteomes" id="UP001325140"/>
    </source>
</evidence>
<dbReference type="Proteomes" id="UP001325140">
    <property type="component" value="Chromosome"/>
</dbReference>
<dbReference type="EMBL" id="CP110343">
    <property type="protein sequence ID" value="WPX97838.1"/>
    <property type="molecule type" value="Genomic_DNA"/>
</dbReference>
<evidence type="ECO:0000313" key="3">
    <source>
        <dbReference type="EMBL" id="WPX97838.1"/>
    </source>
</evidence>
<evidence type="ECO:0000259" key="1">
    <source>
        <dbReference type="Pfam" id="PF01225"/>
    </source>
</evidence>
<dbReference type="Gene3D" id="3.40.50.720">
    <property type="entry name" value="NAD(P)-binding Rossmann-like Domain"/>
    <property type="match status" value="1"/>
</dbReference>
<dbReference type="RefSeq" id="WP_323722486.1">
    <property type="nucleotide sequence ID" value="NZ_CP110343.1"/>
</dbReference>
<dbReference type="InterPro" id="IPR036615">
    <property type="entry name" value="Mur_ligase_C_dom_sf"/>
</dbReference>
<dbReference type="SUPFAM" id="SSF51984">
    <property type="entry name" value="MurCD N-terminal domain"/>
    <property type="match status" value="1"/>
</dbReference>
<reference evidence="3" key="1">
    <citation type="submission" date="2022-10" db="EMBL/GenBank/DDBJ databases">
        <title>Host association and intracellularity evolved multiple times independently in the Rickettsiales.</title>
        <authorList>
            <person name="Castelli M."/>
            <person name="Nardi T."/>
            <person name="Gammuto L."/>
            <person name="Bellinzona G."/>
            <person name="Sabaneyeva E."/>
            <person name="Potekhin A."/>
            <person name="Serra V."/>
            <person name="Petroni G."/>
            <person name="Sassera D."/>
        </authorList>
    </citation>
    <scope>NUCLEOTIDE SEQUENCE [LARGE SCALE GENOMIC DNA]</scope>
    <source>
        <strain evidence="3">US_Bl 11III1</strain>
    </source>
</reference>
<evidence type="ECO:0000259" key="2">
    <source>
        <dbReference type="Pfam" id="PF08245"/>
    </source>
</evidence>
<accession>A0ABZ0UNX6</accession>
<dbReference type="InterPro" id="IPR000713">
    <property type="entry name" value="Mur_ligase_N"/>
</dbReference>
<sequence>MKLLPSLPATIHIIGIAGIGMSAIAQLCIKLGYNVQGSDLDISKFPDSGIKCINMCDGHSATNLYRWNKVPECVLVSSIIKDDNPELLESIRNNIPVIKRADALSWLLRDTFNIAISGTSGKTTTTTITGELFLKHGISCTVISGGIMKEYDTNCIIGEYPSVHQPVIVEADESDGTFLAISRDIAMCTTIVPEHMEFFRSIDAFEEAYRCFLNDGKTGMCAIACGDTDDNAYSNKAINNSVILYGLYDNKNHIYAKNILVGEYTTFDMIIKSELHDSLSSDIEIKSIRLSLLGKHNVKNFLCAVCGLIIYQIKTTGMIMINHDVVQNSFKNFKGIESRMDELGKITDANGDEICIFNDYAHHYKEIECTANSFIEYCNICRADYSIIIVIELHKYSRVTSDLSEYIDVLSVLRANRIILMEIYGCWENAENYPTTSSNAYIANVINEKRGEEFVIVLERNEFLRNAILNEPRGGKMVICMGAGKMKKYAKALVE</sequence>
<dbReference type="InterPro" id="IPR036565">
    <property type="entry name" value="Mur-like_cat_sf"/>
</dbReference>
<keyword evidence="4" id="KW-1185">Reference proteome</keyword>
<dbReference type="InterPro" id="IPR050061">
    <property type="entry name" value="MurCDEF_pg_biosynth"/>
</dbReference>